<dbReference type="Gene3D" id="1.10.630.10">
    <property type="entry name" value="Cytochrome P450"/>
    <property type="match status" value="1"/>
</dbReference>
<dbReference type="PRINTS" id="PR00463">
    <property type="entry name" value="EP450I"/>
</dbReference>
<dbReference type="CDD" id="cd00302">
    <property type="entry name" value="cytochrome_P450"/>
    <property type="match status" value="1"/>
</dbReference>
<keyword evidence="4 8" id="KW-0560">Oxidoreductase</keyword>
<dbReference type="OrthoDB" id="1470350at2759"/>
<accession>A0A9N9B7V2</accession>
<evidence type="ECO:0000313" key="11">
    <source>
        <dbReference type="Proteomes" id="UP000789572"/>
    </source>
</evidence>
<dbReference type="GO" id="GO:0005506">
    <property type="term" value="F:iron ion binding"/>
    <property type="evidence" value="ECO:0007669"/>
    <property type="project" value="InterPro"/>
</dbReference>
<evidence type="ECO:0000256" key="1">
    <source>
        <dbReference type="ARBA" id="ARBA00010617"/>
    </source>
</evidence>
<name>A0A9N9B7V2_9GLOM</name>
<dbReference type="GO" id="GO:0016705">
    <property type="term" value="F:oxidoreductase activity, acting on paired donors, with incorporation or reduction of molecular oxygen"/>
    <property type="evidence" value="ECO:0007669"/>
    <property type="project" value="InterPro"/>
</dbReference>
<comment type="cofactor">
    <cofactor evidence="7">
        <name>heme</name>
        <dbReference type="ChEBI" id="CHEBI:30413"/>
    </cofactor>
</comment>
<keyword evidence="3 7" id="KW-0479">Metal-binding</keyword>
<proteinExistence type="inferred from homology"/>
<dbReference type="InterPro" id="IPR036396">
    <property type="entry name" value="Cyt_P450_sf"/>
</dbReference>
<evidence type="ECO:0000256" key="9">
    <source>
        <dbReference type="SAM" id="Phobius"/>
    </source>
</evidence>
<dbReference type="GO" id="GO:0020037">
    <property type="term" value="F:heme binding"/>
    <property type="evidence" value="ECO:0007669"/>
    <property type="project" value="InterPro"/>
</dbReference>
<dbReference type="PROSITE" id="PS00086">
    <property type="entry name" value="CYTOCHROME_P450"/>
    <property type="match status" value="1"/>
</dbReference>
<feature type="binding site" description="axial binding residue" evidence="7">
    <location>
        <position position="431"/>
    </location>
    <ligand>
        <name>heme</name>
        <dbReference type="ChEBI" id="CHEBI:30413"/>
    </ligand>
    <ligandPart>
        <name>Fe</name>
        <dbReference type="ChEBI" id="CHEBI:18248"/>
    </ligandPart>
</feature>
<feature type="transmembrane region" description="Helical" evidence="9">
    <location>
        <begin position="13"/>
        <end position="31"/>
    </location>
</feature>
<dbReference type="Pfam" id="PF00067">
    <property type="entry name" value="p450"/>
    <property type="match status" value="1"/>
</dbReference>
<dbReference type="InterPro" id="IPR017972">
    <property type="entry name" value="Cyt_P450_CS"/>
</dbReference>
<dbReference type="EMBL" id="CAJVPJ010000791">
    <property type="protein sequence ID" value="CAG8556664.1"/>
    <property type="molecule type" value="Genomic_DNA"/>
</dbReference>
<comment type="similarity">
    <text evidence="1 8">Belongs to the cytochrome P450 family.</text>
</comment>
<dbReference type="InterPro" id="IPR050196">
    <property type="entry name" value="Cytochrome_P450_Monoox"/>
</dbReference>
<evidence type="ECO:0000256" key="4">
    <source>
        <dbReference type="ARBA" id="ARBA00023002"/>
    </source>
</evidence>
<dbReference type="Proteomes" id="UP000789572">
    <property type="component" value="Unassembled WGS sequence"/>
</dbReference>
<organism evidence="10 11">
    <name type="scientific">Paraglomus occultum</name>
    <dbReference type="NCBI Taxonomy" id="144539"/>
    <lineage>
        <taxon>Eukaryota</taxon>
        <taxon>Fungi</taxon>
        <taxon>Fungi incertae sedis</taxon>
        <taxon>Mucoromycota</taxon>
        <taxon>Glomeromycotina</taxon>
        <taxon>Glomeromycetes</taxon>
        <taxon>Paraglomerales</taxon>
        <taxon>Paraglomeraceae</taxon>
        <taxon>Paraglomus</taxon>
    </lineage>
</organism>
<evidence type="ECO:0000256" key="5">
    <source>
        <dbReference type="ARBA" id="ARBA00023004"/>
    </source>
</evidence>
<gene>
    <name evidence="10" type="ORF">POCULU_LOCUS5299</name>
</gene>
<dbReference type="AlphaFoldDB" id="A0A9N9B7V2"/>
<protein>
    <submittedName>
        <fullName evidence="10">10916_t:CDS:1</fullName>
    </submittedName>
</protein>
<keyword evidence="11" id="KW-1185">Reference proteome</keyword>
<evidence type="ECO:0000256" key="3">
    <source>
        <dbReference type="ARBA" id="ARBA00022723"/>
    </source>
</evidence>
<dbReference type="PRINTS" id="PR00385">
    <property type="entry name" value="P450"/>
</dbReference>
<keyword evidence="6 8" id="KW-0503">Monooxygenase</keyword>
<evidence type="ECO:0000313" key="10">
    <source>
        <dbReference type="EMBL" id="CAG8556664.1"/>
    </source>
</evidence>
<dbReference type="SUPFAM" id="SSF48264">
    <property type="entry name" value="Cytochrome P450"/>
    <property type="match status" value="1"/>
</dbReference>
<evidence type="ECO:0000256" key="8">
    <source>
        <dbReference type="RuleBase" id="RU000461"/>
    </source>
</evidence>
<evidence type="ECO:0000256" key="6">
    <source>
        <dbReference type="ARBA" id="ARBA00023033"/>
    </source>
</evidence>
<sequence length="488" mass="56616">MIELITFISNSKYYILVALITIAIHKVYGFLKWRKSADSIPGPPASLITGNILDIGRAGGLAPYLKYLHKTYGPIVKYWATPNELHVTINEPNILDQFDIQTTERPINFVEFLRGFFGDKGLIYLDAEQAKARRLIWHKTFAKRPYEKIMPRFIEIINKRGTDWLSERNGGKAVKVNIQAEARSLWNKLNEYNVFGDASTSDNLSEKFEETIELLLQIRFRFAPVLPYTVIWRKRKELLDYVRQEVQRLINEQLDRRGESLANGNDFLSHLLNDEELTEEAFFDEVLTLLFVVTDNFMGIANLFHQLAENKNVQERVRKEVQDVWGDKLPTTTDELSSMTYTRAVVKEVLRFCGTSNITLRELQHDYFIQNKYHIPKDALVVVPISVIHRNPNYWTEPDKFNPDRFLEGSKDSQDRSRMAYVPFGFGARSCLGQRYAMNTLTLLAGLLVKRFDIEPITRYDDVAWKEAIFSTHASDGIWLNFIPRTVE</sequence>
<dbReference type="InterPro" id="IPR002401">
    <property type="entry name" value="Cyt_P450_E_grp-I"/>
</dbReference>
<reference evidence="10" key="1">
    <citation type="submission" date="2021-06" db="EMBL/GenBank/DDBJ databases">
        <authorList>
            <person name="Kallberg Y."/>
            <person name="Tangrot J."/>
            <person name="Rosling A."/>
        </authorList>
    </citation>
    <scope>NUCLEOTIDE SEQUENCE</scope>
    <source>
        <strain evidence="10">IA702</strain>
    </source>
</reference>
<keyword evidence="9" id="KW-0812">Transmembrane</keyword>
<keyword evidence="9" id="KW-0472">Membrane</keyword>
<dbReference type="PANTHER" id="PTHR24291:SF50">
    <property type="entry name" value="BIFUNCTIONAL ALBAFLAVENONE MONOOXYGENASE_TERPENE SYNTHASE"/>
    <property type="match status" value="1"/>
</dbReference>
<keyword evidence="2 7" id="KW-0349">Heme</keyword>
<dbReference type="InterPro" id="IPR001128">
    <property type="entry name" value="Cyt_P450"/>
</dbReference>
<comment type="caution">
    <text evidence="10">The sequence shown here is derived from an EMBL/GenBank/DDBJ whole genome shotgun (WGS) entry which is preliminary data.</text>
</comment>
<dbReference type="GO" id="GO:0004497">
    <property type="term" value="F:monooxygenase activity"/>
    <property type="evidence" value="ECO:0007669"/>
    <property type="project" value="UniProtKB-KW"/>
</dbReference>
<evidence type="ECO:0000256" key="7">
    <source>
        <dbReference type="PIRSR" id="PIRSR602401-1"/>
    </source>
</evidence>
<dbReference type="PANTHER" id="PTHR24291">
    <property type="entry name" value="CYTOCHROME P450 FAMILY 4"/>
    <property type="match status" value="1"/>
</dbReference>
<evidence type="ECO:0000256" key="2">
    <source>
        <dbReference type="ARBA" id="ARBA00022617"/>
    </source>
</evidence>
<keyword evidence="9" id="KW-1133">Transmembrane helix</keyword>
<keyword evidence="5 7" id="KW-0408">Iron</keyword>